<dbReference type="SUPFAM" id="SSF57879">
    <property type="entry name" value="Zinc domain conserved in yeast copper-regulated transcription factors"/>
    <property type="match status" value="1"/>
</dbReference>
<dbReference type="PROSITE" id="PS50073">
    <property type="entry name" value="COPPER_FIST_2"/>
    <property type="match status" value="1"/>
</dbReference>
<dbReference type="SMART" id="SM01090">
    <property type="entry name" value="Copper-fist"/>
    <property type="match status" value="1"/>
</dbReference>
<dbReference type="PROSITE" id="PS01119">
    <property type="entry name" value="COPPER_FIST_1"/>
    <property type="match status" value="1"/>
</dbReference>
<evidence type="ECO:0000259" key="9">
    <source>
        <dbReference type="PROSITE" id="PS50073"/>
    </source>
</evidence>
<dbReference type="GeneID" id="63824362"/>
<dbReference type="GO" id="GO:0005634">
    <property type="term" value="C:nucleus"/>
    <property type="evidence" value="ECO:0007669"/>
    <property type="project" value="UniProtKB-SubCell"/>
</dbReference>
<sequence length="559" mass="59234">MVFVGDKKYACETCIKGHRSSTCKHTDRPLYEIKKKGRPVTQCEHCRELRKTKQVHVKSSVKVPASAAFPSGLPEALEASVALQAINDASDSEYSGNASPAPCKCDESGVCNCWTTRVQRPRHKESARDRRGSTASRVSSTHAEEQQITQPAGLVVNAHAGDYRPVLPRPPSQRQPSPTGTVHDSSSISVHRHHPHHGQSFFSPYGRAYDYVHGSEHGATPDVPMEFQDSSSSSSTQTPGASQSEADPPVAQNWYSMLDFPPPNPPPISSVLCGCGPSCACPGCLEHRGPNVDPTASCTDPSTCMSCLDCAMLSLPVSLPPGSPSAAYSAPQMSNIDEWLRQMSSMVTPPTSQPLSPFPPVTPPGSGQVDAQSQAASHADMHFDPSMLQTYALWNNLGDARPVQAAPEECCGGRCKCPTGLCACAADCCGCCHGCSCPGCEHEDPSGPLTFATSGERASCCGGGSRHQSNSAPPSLPESASWEMAVAESTYQESNWSTQSLTVPRTSLSRASSFSSQSSRRSLSSNSSSLVSALAVATQSLHVESCCSSRVPMNTNMNG</sequence>
<feature type="compositionally biased region" description="Polar residues" evidence="8">
    <location>
        <begin position="236"/>
        <end position="245"/>
    </location>
</feature>
<keyword evidence="4" id="KW-0186">Copper</keyword>
<dbReference type="FunCoup" id="A0A165BT90">
    <property type="interactions" value="187"/>
</dbReference>
<organism evidence="10 11">
    <name type="scientific">Laetiporus sulphureus 93-53</name>
    <dbReference type="NCBI Taxonomy" id="1314785"/>
    <lineage>
        <taxon>Eukaryota</taxon>
        <taxon>Fungi</taxon>
        <taxon>Dikarya</taxon>
        <taxon>Basidiomycota</taxon>
        <taxon>Agaricomycotina</taxon>
        <taxon>Agaricomycetes</taxon>
        <taxon>Polyporales</taxon>
        <taxon>Laetiporus</taxon>
    </lineage>
</organism>
<dbReference type="PANTHER" id="PTHR28088">
    <property type="entry name" value="TRANSCRIPTIONAL ACTIVATOR HAA1-RELATED"/>
    <property type="match status" value="1"/>
</dbReference>
<evidence type="ECO:0000256" key="4">
    <source>
        <dbReference type="ARBA" id="ARBA00023008"/>
    </source>
</evidence>
<dbReference type="EMBL" id="KV427662">
    <property type="protein sequence ID" value="KZT01608.1"/>
    <property type="molecule type" value="Genomic_DNA"/>
</dbReference>
<feature type="region of interest" description="Disordered" evidence="8">
    <location>
        <begin position="119"/>
        <end position="248"/>
    </location>
</feature>
<dbReference type="Proteomes" id="UP000076871">
    <property type="component" value="Unassembled WGS sequence"/>
</dbReference>
<dbReference type="RefSeq" id="XP_040759348.1">
    <property type="nucleotide sequence ID" value="XM_040907333.1"/>
</dbReference>
<name>A0A165BT90_9APHY</name>
<evidence type="ECO:0000256" key="7">
    <source>
        <dbReference type="ARBA" id="ARBA00023242"/>
    </source>
</evidence>
<accession>A0A165BT90</accession>
<dbReference type="STRING" id="1314785.A0A165BT90"/>
<comment type="subcellular location">
    <subcellularLocation>
        <location evidence="1">Nucleus</location>
    </subcellularLocation>
</comment>
<feature type="domain" description="Copper-fist" evidence="9">
    <location>
        <begin position="1"/>
        <end position="40"/>
    </location>
</feature>
<evidence type="ECO:0000313" key="10">
    <source>
        <dbReference type="EMBL" id="KZT01608.1"/>
    </source>
</evidence>
<reference evidence="10 11" key="1">
    <citation type="journal article" date="2016" name="Mol. Biol. Evol.">
        <title>Comparative Genomics of Early-Diverging Mushroom-Forming Fungi Provides Insights into the Origins of Lignocellulose Decay Capabilities.</title>
        <authorList>
            <person name="Nagy L.G."/>
            <person name="Riley R."/>
            <person name="Tritt A."/>
            <person name="Adam C."/>
            <person name="Daum C."/>
            <person name="Floudas D."/>
            <person name="Sun H."/>
            <person name="Yadav J.S."/>
            <person name="Pangilinan J."/>
            <person name="Larsson K.H."/>
            <person name="Matsuura K."/>
            <person name="Barry K."/>
            <person name="Labutti K."/>
            <person name="Kuo R."/>
            <person name="Ohm R.A."/>
            <person name="Bhattacharya S.S."/>
            <person name="Shirouzu T."/>
            <person name="Yoshinaga Y."/>
            <person name="Martin F.M."/>
            <person name="Grigoriev I.V."/>
            <person name="Hibbett D.S."/>
        </authorList>
    </citation>
    <scope>NUCLEOTIDE SEQUENCE [LARGE SCALE GENOMIC DNA]</scope>
    <source>
        <strain evidence="10 11">93-53</strain>
    </source>
</reference>
<dbReference type="GO" id="GO:0000978">
    <property type="term" value="F:RNA polymerase II cis-regulatory region sequence-specific DNA binding"/>
    <property type="evidence" value="ECO:0007669"/>
    <property type="project" value="TreeGrafter"/>
</dbReference>
<proteinExistence type="predicted"/>
<protein>
    <recommendedName>
        <fullName evidence="9">Copper-fist domain-containing protein</fullName>
    </recommendedName>
</protein>
<dbReference type="InterPro" id="IPR036395">
    <property type="entry name" value="Cu_fist_DNA-bd_dom_sf"/>
</dbReference>
<keyword evidence="5" id="KW-0805">Transcription regulation</keyword>
<dbReference type="GO" id="GO:0000981">
    <property type="term" value="F:DNA-binding transcription factor activity, RNA polymerase II-specific"/>
    <property type="evidence" value="ECO:0007669"/>
    <property type="project" value="TreeGrafter"/>
</dbReference>
<dbReference type="GO" id="GO:0045944">
    <property type="term" value="P:positive regulation of transcription by RNA polymerase II"/>
    <property type="evidence" value="ECO:0007669"/>
    <property type="project" value="TreeGrafter"/>
</dbReference>
<evidence type="ECO:0000313" key="11">
    <source>
        <dbReference type="Proteomes" id="UP000076871"/>
    </source>
</evidence>
<evidence type="ECO:0000256" key="5">
    <source>
        <dbReference type="ARBA" id="ARBA00023015"/>
    </source>
</evidence>
<evidence type="ECO:0000256" key="3">
    <source>
        <dbReference type="ARBA" id="ARBA00022833"/>
    </source>
</evidence>
<dbReference type="Gene3D" id="3.90.430.10">
    <property type="entry name" value="Copper fist DNA-binding domain"/>
    <property type="match status" value="1"/>
</dbReference>
<evidence type="ECO:0000256" key="8">
    <source>
        <dbReference type="SAM" id="MobiDB-lite"/>
    </source>
</evidence>
<dbReference type="Pfam" id="PF00649">
    <property type="entry name" value="Copper-fist"/>
    <property type="match status" value="1"/>
</dbReference>
<keyword evidence="6" id="KW-0804">Transcription</keyword>
<keyword evidence="7" id="KW-0539">Nucleus</keyword>
<keyword evidence="2" id="KW-0479">Metal-binding</keyword>
<dbReference type="GO" id="GO:0006879">
    <property type="term" value="P:intracellular iron ion homeostasis"/>
    <property type="evidence" value="ECO:0007669"/>
    <property type="project" value="TreeGrafter"/>
</dbReference>
<dbReference type="InterPro" id="IPR001083">
    <property type="entry name" value="Cu_fist_DNA-bd_dom"/>
</dbReference>
<dbReference type="InParanoid" id="A0A165BT90"/>
<dbReference type="SMART" id="SM00412">
    <property type="entry name" value="Cu_FIST"/>
    <property type="match status" value="1"/>
</dbReference>
<dbReference type="GO" id="GO:0005507">
    <property type="term" value="F:copper ion binding"/>
    <property type="evidence" value="ECO:0007669"/>
    <property type="project" value="InterPro"/>
</dbReference>
<gene>
    <name evidence="10" type="ORF">LAESUDRAFT_717391</name>
</gene>
<dbReference type="InterPro" id="IPR051763">
    <property type="entry name" value="Copper_Homeo_Regul"/>
</dbReference>
<feature type="compositionally biased region" description="Polar residues" evidence="8">
    <location>
        <begin position="133"/>
        <end position="150"/>
    </location>
</feature>
<dbReference type="AlphaFoldDB" id="A0A165BT90"/>
<dbReference type="OrthoDB" id="5600085at2759"/>
<keyword evidence="11" id="KW-1185">Reference proteome</keyword>
<feature type="compositionally biased region" description="Polar residues" evidence="8">
    <location>
        <begin position="179"/>
        <end position="189"/>
    </location>
</feature>
<evidence type="ECO:0000256" key="2">
    <source>
        <dbReference type="ARBA" id="ARBA00022723"/>
    </source>
</evidence>
<dbReference type="PRINTS" id="PR00617">
    <property type="entry name" value="COPPERFIST"/>
</dbReference>
<dbReference type="PANTHER" id="PTHR28088:SF5">
    <property type="entry name" value="TRANSCRIPTIONAL ACTIVATOR HAA1-RELATED"/>
    <property type="match status" value="1"/>
</dbReference>
<keyword evidence="3" id="KW-0862">Zinc</keyword>
<evidence type="ECO:0000256" key="6">
    <source>
        <dbReference type="ARBA" id="ARBA00023163"/>
    </source>
</evidence>
<dbReference type="FunFam" id="3.90.430.10:FF:000001">
    <property type="entry name" value="Copper fist DNA-binding protein"/>
    <property type="match status" value="1"/>
</dbReference>
<evidence type="ECO:0000256" key="1">
    <source>
        <dbReference type="ARBA" id="ARBA00004123"/>
    </source>
</evidence>
<dbReference type="GO" id="GO:0006878">
    <property type="term" value="P:intracellular copper ion homeostasis"/>
    <property type="evidence" value="ECO:0007669"/>
    <property type="project" value="TreeGrafter"/>
</dbReference>